<dbReference type="AlphaFoldDB" id="A0A699Z0F8"/>
<evidence type="ECO:0000313" key="1">
    <source>
        <dbReference type="EMBL" id="GFH14985.1"/>
    </source>
</evidence>
<organism evidence="1 2">
    <name type="scientific">Haematococcus lacustris</name>
    <name type="common">Green alga</name>
    <name type="synonym">Haematococcus pluvialis</name>
    <dbReference type="NCBI Taxonomy" id="44745"/>
    <lineage>
        <taxon>Eukaryota</taxon>
        <taxon>Viridiplantae</taxon>
        <taxon>Chlorophyta</taxon>
        <taxon>core chlorophytes</taxon>
        <taxon>Chlorophyceae</taxon>
        <taxon>CS clade</taxon>
        <taxon>Chlamydomonadales</taxon>
        <taxon>Haematococcaceae</taxon>
        <taxon>Haematococcus</taxon>
    </lineage>
</organism>
<gene>
    <name evidence="1" type="ORF">HaLaN_11130</name>
</gene>
<reference evidence="1 2" key="1">
    <citation type="submission" date="2020-02" db="EMBL/GenBank/DDBJ databases">
        <title>Draft genome sequence of Haematococcus lacustris strain NIES-144.</title>
        <authorList>
            <person name="Morimoto D."/>
            <person name="Nakagawa S."/>
            <person name="Yoshida T."/>
            <person name="Sawayama S."/>
        </authorList>
    </citation>
    <scope>NUCLEOTIDE SEQUENCE [LARGE SCALE GENOMIC DNA]</scope>
    <source>
        <strain evidence="1 2">NIES-144</strain>
    </source>
</reference>
<dbReference type="Proteomes" id="UP000485058">
    <property type="component" value="Unassembled WGS sequence"/>
</dbReference>
<accession>A0A699Z0F8</accession>
<comment type="caution">
    <text evidence="1">The sequence shown here is derived from an EMBL/GenBank/DDBJ whole genome shotgun (WGS) entry which is preliminary data.</text>
</comment>
<proteinExistence type="predicted"/>
<sequence length="35" mass="4086">IFTMDMVLMFRVAYQDPETGMYIVDGAQIAWHYAT</sequence>
<name>A0A699Z0F8_HAELA</name>
<dbReference type="EMBL" id="BLLF01000791">
    <property type="protein sequence ID" value="GFH14985.1"/>
    <property type="molecule type" value="Genomic_DNA"/>
</dbReference>
<feature type="non-terminal residue" evidence="1">
    <location>
        <position position="1"/>
    </location>
</feature>
<protein>
    <submittedName>
        <fullName evidence="1">Uncharacterized protein</fullName>
    </submittedName>
</protein>
<keyword evidence="2" id="KW-1185">Reference proteome</keyword>
<evidence type="ECO:0000313" key="2">
    <source>
        <dbReference type="Proteomes" id="UP000485058"/>
    </source>
</evidence>